<evidence type="ECO:0000313" key="14">
    <source>
        <dbReference type="Proteomes" id="UP001612915"/>
    </source>
</evidence>
<evidence type="ECO:0000259" key="11">
    <source>
        <dbReference type="Pfam" id="PF02518"/>
    </source>
</evidence>
<keyword evidence="4 10" id="KW-0812">Transmembrane</keyword>
<comment type="subcellular location">
    <subcellularLocation>
        <location evidence="1">Cell membrane</location>
        <topology evidence="1">Multi-pass membrane protein</topology>
    </subcellularLocation>
</comment>
<dbReference type="Gene3D" id="1.20.5.1930">
    <property type="match status" value="1"/>
</dbReference>
<evidence type="ECO:0000256" key="6">
    <source>
        <dbReference type="ARBA" id="ARBA00022989"/>
    </source>
</evidence>
<protein>
    <submittedName>
        <fullName evidence="13">Sensor histidine kinase</fullName>
    </submittedName>
</protein>
<accession>A0ABW8ASV4</accession>
<proteinExistence type="predicted"/>
<dbReference type="PANTHER" id="PTHR24421:SF37">
    <property type="entry name" value="SENSOR HISTIDINE KINASE NARS"/>
    <property type="match status" value="1"/>
</dbReference>
<dbReference type="Pfam" id="PF07730">
    <property type="entry name" value="HisKA_3"/>
    <property type="match status" value="1"/>
</dbReference>
<keyword evidence="6 10" id="KW-1133">Transmembrane helix</keyword>
<evidence type="ECO:0000256" key="5">
    <source>
        <dbReference type="ARBA" id="ARBA00022777"/>
    </source>
</evidence>
<evidence type="ECO:0000256" key="9">
    <source>
        <dbReference type="SAM" id="MobiDB-lite"/>
    </source>
</evidence>
<evidence type="ECO:0000256" key="3">
    <source>
        <dbReference type="ARBA" id="ARBA00022679"/>
    </source>
</evidence>
<comment type="caution">
    <text evidence="13">The sequence shown here is derived from an EMBL/GenBank/DDBJ whole genome shotgun (WGS) entry which is preliminary data.</text>
</comment>
<keyword evidence="14" id="KW-1185">Reference proteome</keyword>
<keyword evidence="8 10" id="KW-0472">Membrane</keyword>
<dbReference type="Pfam" id="PF02518">
    <property type="entry name" value="HATPase_c"/>
    <property type="match status" value="1"/>
</dbReference>
<gene>
    <name evidence="13" type="ORF">ACIB24_20640</name>
</gene>
<evidence type="ECO:0000256" key="4">
    <source>
        <dbReference type="ARBA" id="ARBA00022692"/>
    </source>
</evidence>
<evidence type="ECO:0000256" key="7">
    <source>
        <dbReference type="ARBA" id="ARBA00023012"/>
    </source>
</evidence>
<feature type="transmembrane region" description="Helical" evidence="10">
    <location>
        <begin position="157"/>
        <end position="175"/>
    </location>
</feature>
<dbReference type="InterPro" id="IPR011712">
    <property type="entry name" value="Sig_transdc_His_kin_sub3_dim/P"/>
</dbReference>
<evidence type="ECO:0000313" key="13">
    <source>
        <dbReference type="EMBL" id="MFI7589480.1"/>
    </source>
</evidence>
<dbReference type="PANTHER" id="PTHR24421">
    <property type="entry name" value="NITRATE/NITRITE SENSOR PROTEIN NARX-RELATED"/>
    <property type="match status" value="1"/>
</dbReference>
<reference evidence="13 14" key="1">
    <citation type="submission" date="2024-10" db="EMBL/GenBank/DDBJ databases">
        <title>The Natural Products Discovery Center: Release of the First 8490 Sequenced Strains for Exploring Actinobacteria Biosynthetic Diversity.</title>
        <authorList>
            <person name="Kalkreuter E."/>
            <person name="Kautsar S.A."/>
            <person name="Yang D."/>
            <person name="Bader C.D."/>
            <person name="Teijaro C.N."/>
            <person name="Fluegel L."/>
            <person name="Davis C.M."/>
            <person name="Simpson J.R."/>
            <person name="Lauterbach L."/>
            <person name="Steele A.D."/>
            <person name="Gui C."/>
            <person name="Meng S."/>
            <person name="Li G."/>
            <person name="Viehrig K."/>
            <person name="Ye F."/>
            <person name="Su P."/>
            <person name="Kiefer A.F."/>
            <person name="Nichols A."/>
            <person name="Cepeda A.J."/>
            <person name="Yan W."/>
            <person name="Fan B."/>
            <person name="Jiang Y."/>
            <person name="Adhikari A."/>
            <person name="Zheng C.-J."/>
            <person name="Schuster L."/>
            <person name="Cowan T.M."/>
            <person name="Smanski M.J."/>
            <person name="Chevrette M.G."/>
            <person name="De Carvalho L.P.S."/>
            <person name="Shen B."/>
        </authorList>
    </citation>
    <scope>NUCLEOTIDE SEQUENCE [LARGE SCALE GENOMIC DNA]</scope>
    <source>
        <strain evidence="13 14">NPDC049639</strain>
    </source>
</reference>
<feature type="domain" description="Histidine kinase/HSP90-like ATPase" evidence="11">
    <location>
        <begin position="442"/>
        <end position="525"/>
    </location>
</feature>
<sequence length="587" mass="62549">MPSRQLQDRNGFLPLLLRSGIIVLAACITLGVSTKSESTDPATAQAIHPVEIVVPALLLLLVAAIASLPLSRFVPPLYVAVTETIVAAVIVGVVGPAGALFLLYLIVPLWTAAMAAGAVAGLACAATSFAVVAGVYVSWSLSSEGRVQTGNLTEPSLIAAMLCIFLGVPGVGAWMRRIRDESAPDSEPAYADAHRLLSELHVVARQLSLGLDPRTLAQALADDVRTVVPQATTVVLARSPGGRFVALVGEEPDDDAEVAIEDAWITASPVQRLFGDVVLTAVPVLMGERVVALVVLTTDAAIDRPTLVRCRAVIEQSGPRLASAMLFDDVRRLATTDERMRLAREIHDGIAQDLASVGYALDDIRRDAPEETAQGIASVRQQLQTMVADLRMSIFDLRAGVDDSVGLGTAISEHVQRVGAQSGLKVHISMDESRRRLPVSVEVEVLRIVQEAVANVRRHARARNLWLTVTVEPPRAHVQVIDDGRGLRPGRPDSFGITGMRERARRIGATLNVGPGPEGGTLVEIGLGTFPGQVPRDTGPLPRTPVTRESLTDPRGIPLLRPPARSEENRPATAMADVRGADQEVKQ</sequence>
<dbReference type="Proteomes" id="UP001612915">
    <property type="component" value="Unassembled WGS sequence"/>
</dbReference>
<feature type="transmembrane region" description="Helical" evidence="10">
    <location>
        <begin position="112"/>
        <end position="137"/>
    </location>
</feature>
<name>A0ABW8ASV4_9ACTN</name>
<dbReference type="SUPFAM" id="SSF55874">
    <property type="entry name" value="ATPase domain of HSP90 chaperone/DNA topoisomerase II/histidine kinase"/>
    <property type="match status" value="1"/>
</dbReference>
<evidence type="ECO:0000256" key="1">
    <source>
        <dbReference type="ARBA" id="ARBA00004651"/>
    </source>
</evidence>
<dbReference type="CDD" id="cd16917">
    <property type="entry name" value="HATPase_UhpB-NarQ-NarX-like"/>
    <property type="match status" value="1"/>
</dbReference>
<dbReference type="Gene3D" id="3.30.565.10">
    <property type="entry name" value="Histidine kinase-like ATPase, C-terminal domain"/>
    <property type="match status" value="1"/>
</dbReference>
<dbReference type="GO" id="GO:0016301">
    <property type="term" value="F:kinase activity"/>
    <property type="evidence" value="ECO:0007669"/>
    <property type="project" value="UniProtKB-KW"/>
</dbReference>
<dbReference type="InterPro" id="IPR003594">
    <property type="entry name" value="HATPase_dom"/>
</dbReference>
<dbReference type="RefSeq" id="WP_398284067.1">
    <property type="nucleotide sequence ID" value="NZ_JBITLV010000007.1"/>
</dbReference>
<evidence type="ECO:0000256" key="8">
    <source>
        <dbReference type="ARBA" id="ARBA00023136"/>
    </source>
</evidence>
<evidence type="ECO:0000256" key="2">
    <source>
        <dbReference type="ARBA" id="ARBA00022475"/>
    </source>
</evidence>
<keyword evidence="3" id="KW-0808">Transferase</keyword>
<evidence type="ECO:0000259" key="12">
    <source>
        <dbReference type="Pfam" id="PF07730"/>
    </source>
</evidence>
<organism evidence="13 14">
    <name type="scientific">Spongisporangium articulatum</name>
    <dbReference type="NCBI Taxonomy" id="3362603"/>
    <lineage>
        <taxon>Bacteria</taxon>
        <taxon>Bacillati</taxon>
        <taxon>Actinomycetota</taxon>
        <taxon>Actinomycetes</taxon>
        <taxon>Kineosporiales</taxon>
        <taxon>Kineosporiaceae</taxon>
        <taxon>Spongisporangium</taxon>
    </lineage>
</organism>
<dbReference type="EMBL" id="JBITLV010000007">
    <property type="protein sequence ID" value="MFI7589480.1"/>
    <property type="molecule type" value="Genomic_DNA"/>
</dbReference>
<feature type="transmembrane region" description="Helical" evidence="10">
    <location>
        <begin position="52"/>
        <end position="70"/>
    </location>
</feature>
<keyword evidence="7" id="KW-0902">Two-component regulatory system</keyword>
<keyword evidence="5 13" id="KW-0418">Kinase</keyword>
<dbReference type="InterPro" id="IPR050482">
    <property type="entry name" value="Sensor_HK_TwoCompSys"/>
</dbReference>
<feature type="transmembrane region" description="Helical" evidence="10">
    <location>
        <begin position="12"/>
        <end position="32"/>
    </location>
</feature>
<feature type="region of interest" description="Disordered" evidence="9">
    <location>
        <begin position="531"/>
        <end position="587"/>
    </location>
</feature>
<feature type="transmembrane region" description="Helical" evidence="10">
    <location>
        <begin position="77"/>
        <end position="106"/>
    </location>
</feature>
<keyword evidence="2" id="KW-1003">Cell membrane</keyword>
<evidence type="ECO:0000256" key="10">
    <source>
        <dbReference type="SAM" id="Phobius"/>
    </source>
</evidence>
<dbReference type="InterPro" id="IPR036890">
    <property type="entry name" value="HATPase_C_sf"/>
</dbReference>
<feature type="domain" description="Signal transduction histidine kinase subgroup 3 dimerisation and phosphoacceptor" evidence="12">
    <location>
        <begin position="338"/>
        <end position="400"/>
    </location>
</feature>